<accession>A0A419PXT5</accession>
<dbReference type="EMBL" id="NIRI02000042">
    <property type="protein sequence ID" value="KAG5447202.1"/>
    <property type="molecule type" value="Genomic_DNA"/>
</dbReference>
<dbReference type="Proteomes" id="UP000286415">
    <property type="component" value="Unassembled WGS sequence"/>
</dbReference>
<feature type="non-terminal residue" evidence="1">
    <location>
        <position position="101"/>
    </location>
</feature>
<sequence>MIADNISKDHDRFRPFLRFIRWAQFPSLRQPYVLLEPKLDGFRQIHSRAYRRVLSNLGSSRTYFTGYHRITSIWLTLNTPLRQPRRTSMSSAISDVFTDGP</sequence>
<keyword evidence="2" id="KW-1185">Reference proteome</keyword>
<dbReference type="OrthoDB" id="10555884at2759"/>
<dbReference type="InParanoid" id="A0A419PXT5"/>
<proteinExistence type="predicted"/>
<dbReference type="AlphaFoldDB" id="A0A419PXT5"/>
<gene>
    <name evidence="1" type="ORF">CSKR_110986</name>
</gene>
<evidence type="ECO:0000313" key="2">
    <source>
        <dbReference type="Proteomes" id="UP000286415"/>
    </source>
</evidence>
<reference evidence="1 2" key="2">
    <citation type="journal article" date="2021" name="Genomics">
        <title>High-quality reference genome for Clonorchis sinensis.</title>
        <authorList>
            <person name="Young N.D."/>
            <person name="Stroehlein A.J."/>
            <person name="Kinkar L."/>
            <person name="Wang T."/>
            <person name="Sohn W.M."/>
            <person name="Chang B.C.H."/>
            <person name="Kaur P."/>
            <person name="Weisz D."/>
            <person name="Dudchenko O."/>
            <person name="Aiden E.L."/>
            <person name="Korhonen P.K."/>
            <person name="Gasser R.B."/>
        </authorList>
    </citation>
    <scope>NUCLEOTIDE SEQUENCE [LARGE SCALE GENOMIC DNA]</scope>
    <source>
        <strain evidence="1">Cs-k2</strain>
    </source>
</reference>
<evidence type="ECO:0000313" key="1">
    <source>
        <dbReference type="EMBL" id="KAG5447202.1"/>
    </source>
</evidence>
<comment type="caution">
    <text evidence="1">The sequence shown here is derived from an EMBL/GenBank/DDBJ whole genome shotgun (WGS) entry which is preliminary data.</text>
</comment>
<name>A0A419PXT5_CLOSI</name>
<reference evidence="1 2" key="1">
    <citation type="journal article" date="2018" name="Biotechnol. Adv.">
        <title>Improved genomic resources and new bioinformatic workflow for the carcinogenic parasite Clonorchis sinensis: Biotechnological implications.</title>
        <authorList>
            <person name="Wang D."/>
            <person name="Korhonen P.K."/>
            <person name="Gasser R.B."/>
            <person name="Young N.D."/>
        </authorList>
    </citation>
    <scope>NUCLEOTIDE SEQUENCE [LARGE SCALE GENOMIC DNA]</scope>
    <source>
        <strain evidence="1">Cs-k2</strain>
    </source>
</reference>
<organism evidence="1 2">
    <name type="scientific">Clonorchis sinensis</name>
    <name type="common">Chinese liver fluke</name>
    <dbReference type="NCBI Taxonomy" id="79923"/>
    <lineage>
        <taxon>Eukaryota</taxon>
        <taxon>Metazoa</taxon>
        <taxon>Spiralia</taxon>
        <taxon>Lophotrochozoa</taxon>
        <taxon>Platyhelminthes</taxon>
        <taxon>Trematoda</taxon>
        <taxon>Digenea</taxon>
        <taxon>Opisthorchiida</taxon>
        <taxon>Opisthorchiata</taxon>
        <taxon>Opisthorchiidae</taxon>
        <taxon>Clonorchis</taxon>
    </lineage>
</organism>
<protein>
    <submittedName>
        <fullName evidence="1">Uncharacterized protein</fullName>
    </submittedName>
</protein>